<protein>
    <submittedName>
        <fullName evidence="1">Uncharacterized protein</fullName>
    </submittedName>
</protein>
<dbReference type="EMBL" id="SMBH01000001">
    <property type="protein sequence ID" value="TCU20612.1"/>
    <property type="molecule type" value="Genomic_DNA"/>
</dbReference>
<comment type="caution">
    <text evidence="1">The sequence shown here is derived from an EMBL/GenBank/DDBJ whole genome shotgun (WGS) entry which is preliminary data.</text>
</comment>
<dbReference type="Proteomes" id="UP000294576">
    <property type="component" value="Unassembled WGS sequence"/>
</dbReference>
<dbReference type="AlphaFoldDB" id="A0A4R3QL20"/>
<name>A0A4R3QL20_RHISU</name>
<organism evidence="1 2">
    <name type="scientific">Rhizobium sullae</name>
    <name type="common">Rhizobium hedysari</name>
    <dbReference type="NCBI Taxonomy" id="50338"/>
    <lineage>
        <taxon>Bacteria</taxon>
        <taxon>Pseudomonadati</taxon>
        <taxon>Pseudomonadota</taxon>
        <taxon>Alphaproteobacteria</taxon>
        <taxon>Hyphomicrobiales</taxon>
        <taxon>Rhizobiaceae</taxon>
        <taxon>Rhizobium/Agrobacterium group</taxon>
        <taxon>Rhizobium</taxon>
    </lineage>
</organism>
<evidence type="ECO:0000313" key="1">
    <source>
        <dbReference type="EMBL" id="TCU20612.1"/>
    </source>
</evidence>
<reference evidence="1 2" key="1">
    <citation type="submission" date="2019-03" db="EMBL/GenBank/DDBJ databases">
        <title>Genomic Encyclopedia of Type Strains, Phase IV (KMG-V): Genome sequencing to study the core and pangenomes of soil and plant-associated prokaryotes.</title>
        <authorList>
            <person name="Whitman W."/>
        </authorList>
    </citation>
    <scope>NUCLEOTIDE SEQUENCE [LARGE SCALE GENOMIC DNA]</scope>
    <source>
        <strain evidence="1 2">Hc14</strain>
    </source>
</reference>
<proteinExistence type="predicted"/>
<sequence>MGADCLRLNWNLAPSGPARFLLELVTTDLALELEYPRAVGHCKQPRALARKMDSALI</sequence>
<accession>A0A4R3QL20</accession>
<evidence type="ECO:0000313" key="2">
    <source>
        <dbReference type="Proteomes" id="UP000294576"/>
    </source>
</evidence>
<gene>
    <name evidence="1" type="ORF">EV132_101679</name>
</gene>